<dbReference type="PANTHER" id="PTHR46986">
    <property type="entry name" value="ENDORIBONUCLEASE YBEY, CHLOROPLASTIC"/>
    <property type="match status" value="1"/>
</dbReference>
<reference evidence="8" key="1">
    <citation type="submission" date="2022-06" db="EMBL/GenBank/DDBJ databases">
        <title>Helicobacter colisuis sp. nov.</title>
        <authorList>
            <person name="Papic B."/>
            <person name="Gruntar I."/>
        </authorList>
    </citation>
    <scope>NUCLEOTIDE SEQUENCE</scope>
    <source>
        <strain evidence="8">11154-15</strain>
    </source>
</reference>
<dbReference type="HAMAP" id="MF_00009">
    <property type="entry name" value="Endoribonucl_YbeY"/>
    <property type="match status" value="1"/>
</dbReference>
<evidence type="ECO:0000256" key="3">
    <source>
        <dbReference type="ARBA" id="ARBA00022723"/>
    </source>
</evidence>
<evidence type="ECO:0000256" key="4">
    <source>
        <dbReference type="ARBA" id="ARBA00022759"/>
    </source>
</evidence>
<keyword evidence="5 7" id="KW-0378">Hydrolase</keyword>
<keyword evidence="4 7" id="KW-0255">Endonuclease</keyword>
<keyword evidence="7" id="KW-0698">rRNA processing</keyword>
<evidence type="ECO:0000256" key="1">
    <source>
        <dbReference type="ARBA" id="ARBA00010875"/>
    </source>
</evidence>
<evidence type="ECO:0000313" key="9">
    <source>
        <dbReference type="Proteomes" id="UP001057522"/>
    </source>
</evidence>
<dbReference type="Pfam" id="PF02130">
    <property type="entry name" value="YbeY"/>
    <property type="match status" value="1"/>
</dbReference>
<sequence>MRNKIDFDNQTNFKISDDLLLFLEKIFDKILLDLDLKDKQCELLLVDNPTIQNLNKTHRNKDKPTDVLSFPLESDFSPLLGSIVISLDFIKQNSEKYHHTPNDEMALLFIHGVLHLLGFDHEKDMGEQRCKEEELITFFNLPQSLIVRNQEC</sequence>
<dbReference type="PROSITE" id="PS01306">
    <property type="entry name" value="UPF0054"/>
    <property type="match status" value="1"/>
</dbReference>
<comment type="subcellular location">
    <subcellularLocation>
        <location evidence="7">Cytoplasm</location>
    </subcellularLocation>
</comment>
<keyword evidence="7" id="KW-0690">Ribosome biogenesis</keyword>
<feature type="binding site" evidence="7">
    <location>
        <position position="121"/>
    </location>
    <ligand>
        <name>Zn(2+)</name>
        <dbReference type="ChEBI" id="CHEBI:29105"/>
        <note>catalytic</note>
    </ligand>
</feature>
<protein>
    <recommendedName>
        <fullName evidence="7">Endoribonuclease YbeY</fullName>
        <ecNumber evidence="7">3.1.-.-</ecNumber>
    </recommendedName>
</protein>
<keyword evidence="7" id="KW-0963">Cytoplasm</keyword>
<dbReference type="NCBIfam" id="TIGR00043">
    <property type="entry name" value="rRNA maturation RNase YbeY"/>
    <property type="match status" value="1"/>
</dbReference>
<dbReference type="InterPro" id="IPR023091">
    <property type="entry name" value="MetalPrtase_cat_dom_sf_prd"/>
</dbReference>
<evidence type="ECO:0000256" key="6">
    <source>
        <dbReference type="ARBA" id="ARBA00022833"/>
    </source>
</evidence>
<comment type="function">
    <text evidence="7">Single strand-specific metallo-endoribonuclease involved in late-stage 70S ribosome quality control and in maturation of the 3' terminus of the 16S rRNA.</text>
</comment>
<comment type="caution">
    <text evidence="8">The sequence shown here is derived from an EMBL/GenBank/DDBJ whole genome shotgun (WGS) entry which is preliminary data.</text>
</comment>
<keyword evidence="9" id="KW-1185">Reference proteome</keyword>
<dbReference type="EMBL" id="JAMOKX010000008">
    <property type="protein sequence ID" value="MCL9820107.1"/>
    <property type="molecule type" value="Genomic_DNA"/>
</dbReference>
<dbReference type="PANTHER" id="PTHR46986:SF1">
    <property type="entry name" value="ENDORIBONUCLEASE YBEY, CHLOROPLASTIC"/>
    <property type="match status" value="1"/>
</dbReference>
<evidence type="ECO:0000313" key="8">
    <source>
        <dbReference type="EMBL" id="MCL9820107.1"/>
    </source>
</evidence>
<comment type="similarity">
    <text evidence="1 7">Belongs to the endoribonuclease YbeY family.</text>
</comment>
<keyword evidence="2 7" id="KW-0540">Nuclease</keyword>
<keyword evidence="3 7" id="KW-0479">Metal-binding</keyword>
<evidence type="ECO:0000256" key="7">
    <source>
        <dbReference type="HAMAP-Rule" id="MF_00009"/>
    </source>
</evidence>
<organism evidence="8 9">
    <name type="scientific">Helicobacter colisuis</name>
    <dbReference type="NCBI Taxonomy" id="2949739"/>
    <lineage>
        <taxon>Bacteria</taxon>
        <taxon>Pseudomonadati</taxon>
        <taxon>Campylobacterota</taxon>
        <taxon>Epsilonproteobacteria</taxon>
        <taxon>Campylobacterales</taxon>
        <taxon>Helicobacteraceae</taxon>
        <taxon>Helicobacter</taxon>
    </lineage>
</organism>
<dbReference type="RefSeq" id="WP_250605016.1">
    <property type="nucleotide sequence ID" value="NZ_JAMOKW010000003.1"/>
</dbReference>
<dbReference type="InterPro" id="IPR020549">
    <property type="entry name" value="YbeY_CS"/>
</dbReference>
<dbReference type="Proteomes" id="UP001057522">
    <property type="component" value="Unassembled WGS sequence"/>
</dbReference>
<accession>A0ABT0TXA6</accession>
<keyword evidence="6 7" id="KW-0862">Zinc</keyword>
<dbReference type="InterPro" id="IPR002036">
    <property type="entry name" value="YbeY"/>
</dbReference>
<comment type="cofactor">
    <cofactor evidence="7">
        <name>Zn(2+)</name>
        <dbReference type="ChEBI" id="CHEBI:29105"/>
    </cofactor>
    <text evidence="7">Binds 1 zinc ion.</text>
</comment>
<dbReference type="Gene3D" id="3.40.390.30">
    <property type="entry name" value="Metalloproteases ('zincins'), catalytic domain"/>
    <property type="match status" value="1"/>
</dbReference>
<proteinExistence type="inferred from homology"/>
<name>A0ABT0TXA6_9HELI</name>
<feature type="binding site" evidence="7">
    <location>
        <position position="115"/>
    </location>
    <ligand>
        <name>Zn(2+)</name>
        <dbReference type="ChEBI" id="CHEBI:29105"/>
        <note>catalytic</note>
    </ligand>
</feature>
<dbReference type="SUPFAM" id="SSF55486">
    <property type="entry name" value="Metalloproteases ('zincins'), catalytic domain"/>
    <property type="match status" value="1"/>
</dbReference>
<gene>
    <name evidence="7 8" type="primary">ybeY</name>
    <name evidence="8" type="ORF">NCR95_08035</name>
</gene>
<evidence type="ECO:0000256" key="2">
    <source>
        <dbReference type="ARBA" id="ARBA00022722"/>
    </source>
</evidence>
<feature type="binding site" evidence="7">
    <location>
        <position position="111"/>
    </location>
    <ligand>
        <name>Zn(2+)</name>
        <dbReference type="ChEBI" id="CHEBI:29105"/>
        <note>catalytic</note>
    </ligand>
</feature>
<dbReference type="EC" id="3.1.-.-" evidence="7"/>
<evidence type="ECO:0000256" key="5">
    <source>
        <dbReference type="ARBA" id="ARBA00022801"/>
    </source>
</evidence>